<dbReference type="GO" id="GO:0016846">
    <property type="term" value="F:carbon-sulfur lyase activity"/>
    <property type="evidence" value="ECO:0007669"/>
    <property type="project" value="InterPro"/>
</dbReference>
<dbReference type="PROSITE" id="PS51891">
    <property type="entry name" value="CENP_V_GFA"/>
    <property type="match status" value="1"/>
</dbReference>
<dbReference type="Gene3D" id="2.170.150.70">
    <property type="match status" value="1"/>
</dbReference>
<keyword evidence="6" id="KW-1185">Reference proteome</keyword>
<comment type="caution">
    <text evidence="5">The sequence shown here is derived from an EMBL/GenBank/DDBJ whole genome shotgun (WGS) entry which is preliminary data.</text>
</comment>
<feature type="domain" description="CENP-V/GFA" evidence="4">
    <location>
        <begin position="4"/>
        <end position="117"/>
    </location>
</feature>
<reference evidence="5" key="1">
    <citation type="submission" date="2020-11" db="EMBL/GenBank/DDBJ databases">
        <authorList>
            <consortium name="DOE Joint Genome Institute"/>
            <person name="Ahrendt S."/>
            <person name="Riley R."/>
            <person name="Andreopoulos W."/>
            <person name="Labutti K."/>
            <person name="Pangilinan J."/>
            <person name="Ruiz-Duenas F.J."/>
            <person name="Barrasa J.M."/>
            <person name="Sanchez-Garcia M."/>
            <person name="Camarero S."/>
            <person name="Miyauchi S."/>
            <person name="Serrano A."/>
            <person name="Linde D."/>
            <person name="Babiker R."/>
            <person name="Drula E."/>
            <person name="Ayuso-Fernandez I."/>
            <person name="Pacheco R."/>
            <person name="Padilla G."/>
            <person name="Ferreira P."/>
            <person name="Barriuso J."/>
            <person name="Kellner H."/>
            <person name="Castanera R."/>
            <person name="Alfaro M."/>
            <person name="Ramirez L."/>
            <person name="Pisabarro A.G."/>
            <person name="Kuo A."/>
            <person name="Tritt A."/>
            <person name="Lipzen A."/>
            <person name="He G."/>
            <person name="Yan M."/>
            <person name="Ng V."/>
            <person name="Cullen D."/>
            <person name="Martin F."/>
            <person name="Rosso M.-N."/>
            <person name="Henrissat B."/>
            <person name="Hibbett D."/>
            <person name="Martinez A.T."/>
            <person name="Grigoriev I.V."/>
        </authorList>
    </citation>
    <scope>NUCLEOTIDE SEQUENCE</scope>
    <source>
        <strain evidence="5">AH 40177</strain>
    </source>
</reference>
<sequence length="139" mass="15714">MKTYSGNCHCGLVKYTINLEGPIEEQNVTSCNCSHCSRNGSLYIFVPKKEMKYFSGETDLKGYSFGDKNAQHKFCPQCGSSTSWHGIKPEFLPGIEGVNIRMLNDVDISKLKLVPFDGRTKVGGEYEVGKWYEEKEERV</sequence>
<proteinExistence type="inferred from homology"/>
<keyword evidence="2" id="KW-0479">Metal-binding</keyword>
<dbReference type="GO" id="GO:0046872">
    <property type="term" value="F:metal ion binding"/>
    <property type="evidence" value="ECO:0007669"/>
    <property type="project" value="UniProtKB-KW"/>
</dbReference>
<accession>A0A9P5UAU5</accession>
<dbReference type="InterPro" id="IPR052355">
    <property type="entry name" value="CENP-V-like"/>
</dbReference>
<protein>
    <submittedName>
        <fullName evidence="5">Mss4-like protein</fullName>
    </submittedName>
</protein>
<gene>
    <name evidence="5" type="ORF">BDP27DRAFT_1320360</name>
</gene>
<dbReference type="Proteomes" id="UP000772434">
    <property type="component" value="Unassembled WGS sequence"/>
</dbReference>
<dbReference type="InterPro" id="IPR011057">
    <property type="entry name" value="Mss4-like_sf"/>
</dbReference>
<dbReference type="Pfam" id="PF04828">
    <property type="entry name" value="GFA"/>
    <property type="match status" value="1"/>
</dbReference>
<dbReference type="PANTHER" id="PTHR28620">
    <property type="entry name" value="CENTROMERE PROTEIN V"/>
    <property type="match status" value="1"/>
</dbReference>
<comment type="similarity">
    <text evidence="1">Belongs to the Gfa family.</text>
</comment>
<dbReference type="SUPFAM" id="SSF51316">
    <property type="entry name" value="Mss4-like"/>
    <property type="match status" value="1"/>
</dbReference>
<dbReference type="OrthoDB" id="3264588at2759"/>
<name>A0A9P5UAU5_9AGAR</name>
<evidence type="ECO:0000256" key="1">
    <source>
        <dbReference type="ARBA" id="ARBA00005495"/>
    </source>
</evidence>
<evidence type="ECO:0000256" key="3">
    <source>
        <dbReference type="ARBA" id="ARBA00022833"/>
    </source>
</evidence>
<evidence type="ECO:0000256" key="2">
    <source>
        <dbReference type="ARBA" id="ARBA00022723"/>
    </source>
</evidence>
<organism evidence="5 6">
    <name type="scientific">Rhodocollybia butyracea</name>
    <dbReference type="NCBI Taxonomy" id="206335"/>
    <lineage>
        <taxon>Eukaryota</taxon>
        <taxon>Fungi</taxon>
        <taxon>Dikarya</taxon>
        <taxon>Basidiomycota</taxon>
        <taxon>Agaricomycotina</taxon>
        <taxon>Agaricomycetes</taxon>
        <taxon>Agaricomycetidae</taxon>
        <taxon>Agaricales</taxon>
        <taxon>Marasmiineae</taxon>
        <taxon>Omphalotaceae</taxon>
        <taxon>Rhodocollybia</taxon>
    </lineage>
</organism>
<dbReference type="EMBL" id="JADNRY010000024">
    <property type="protein sequence ID" value="KAF9072379.1"/>
    <property type="molecule type" value="Genomic_DNA"/>
</dbReference>
<dbReference type="InterPro" id="IPR006913">
    <property type="entry name" value="CENP-V/GFA"/>
</dbReference>
<evidence type="ECO:0000259" key="4">
    <source>
        <dbReference type="PROSITE" id="PS51891"/>
    </source>
</evidence>
<dbReference type="AlphaFoldDB" id="A0A9P5UAU5"/>
<evidence type="ECO:0000313" key="6">
    <source>
        <dbReference type="Proteomes" id="UP000772434"/>
    </source>
</evidence>
<evidence type="ECO:0000313" key="5">
    <source>
        <dbReference type="EMBL" id="KAF9072379.1"/>
    </source>
</evidence>
<dbReference type="PANTHER" id="PTHR28620:SF1">
    <property type="entry name" value="CENP-V_GFA DOMAIN-CONTAINING PROTEIN"/>
    <property type="match status" value="1"/>
</dbReference>
<keyword evidence="3" id="KW-0862">Zinc</keyword>